<organism evidence="1 2">
    <name type="scientific">Pisolithus tinctorius Marx 270</name>
    <dbReference type="NCBI Taxonomy" id="870435"/>
    <lineage>
        <taxon>Eukaryota</taxon>
        <taxon>Fungi</taxon>
        <taxon>Dikarya</taxon>
        <taxon>Basidiomycota</taxon>
        <taxon>Agaricomycotina</taxon>
        <taxon>Agaricomycetes</taxon>
        <taxon>Agaricomycetidae</taxon>
        <taxon>Boletales</taxon>
        <taxon>Sclerodermatineae</taxon>
        <taxon>Pisolithaceae</taxon>
        <taxon>Pisolithus</taxon>
    </lineage>
</organism>
<dbReference type="EMBL" id="KN831944">
    <property type="protein sequence ID" value="KIO14641.1"/>
    <property type="molecule type" value="Genomic_DNA"/>
</dbReference>
<dbReference type="Pfam" id="PF18758">
    <property type="entry name" value="KDZ"/>
    <property type="match status" value="2"/>
</dbReference>
<name>A0A0C3PYD7_PISTI</name>
<reference evidence="1 2" key="1">
    <citation type="submission" date="2014-04" db="EMBL/GenBank/DDBJ databases">
        <authorList>
            <consortium name="DOE Joint Genome Institute"/>
            <person name="Kuo A."/>
            <person name="Kohler A."/>
            <person name="Costa M.D."/>
            <person name="Nagy L.G."/>
            <person name="Floudas D."/>
            <person name="Copeland A."/>
            <person name="Barry K.W."/>
            <person name="Cichocki N."/>
            <person name="Veneault-Fourrey C."/>
            <person name="LaButti K."/>
            <person name="Lindquist E.A."/>
            <person name="Lipzen A."/>
            <person name="Lundell T."/>
            <person name="Morin E."/>
            <person name="Murat C."/>
            <person name="Sun H."/>
            <person name="Tunlid A."/>
            <person name="Henrissat B."/>
            <person name="Grigoriev I.V."/>
            <person name="Hibbett D.S."/>
            <person name="Martin F."/>
            <person name="Nordberg H.P."/>
            <person name="Cantor M.N."/>
            <person name="Hua S.X."/>
        </authorList>
    </citation>
    <scope>NUCLEOTIDE SEQUENCE [LARGE SCALE GENOMIC DNA]</scope>
    <source>
        <strain evidence="1 2">Marx 270</strain>
    </source>
</reference>
<dbReference type="Proteomes" id="UP000054217">
    <property type="component" value="Unassembled WGS sequence"/>
</dbReference>
<dbReference type="PANTHER" id="PTHR33096:SF1">
    <property type="entry name" value="CXC1-LIKE CYSTEINE CLUSTER ASSOCIATED WITH KDZ TRANSPOSASES DOMAIN-CONTAINING PROTEIN"/>
    <property type="match status" value="1"/>
</dbReference>
<accession>A0A0C3PYD7</accession>
<reference evidence="2" key="2">
    <citation type="submission" date="2015-01" db="EMBL/GenBank/DDBJ databases">
        <title>Evolutionary Origins and Diversification of the Mycorrhizal Mutualists.</title>
        <authorList>
            <consortium name="DOE Joint Genome Institute"/>
            <consortium name="Mycorrhizal Genomics Consortium"/>
            <person name="Kohler A."/>
            <person name="Kuo A."/>
            <person name="Nagy L.G."/>
            <person name="Floudas D."/>
            <person name="Copeland A."/>
            <person name="Barry K.W."/>
            <person name="Cichocki N."/>
            <person name="Veneault-Fourrey C."/>
            <person name="LaButti K."/>
            <person name="Lindquist E.A."/>
            <person name="Lipzen A."/>
            <person name="Lundell T."/>
            <person name="Morin E."/>
            <person name="Murat C."/>
            <person name="Riley R."/>
            <person name="Ohm R."/>
            <person name="Sun H."/>
            <person name="Tunlid A."/>
            <person name="Henrissat B."/>
            <person name="Grigoriev I.V."/>
            <person name="Hibbett D.S."/>
            <person name="Martin F."/>
        </authorList>
    </citation>
    <scope>NUCLEOTIDE SEQUENCE [LARGE SCALE GENOMIC DNA]</scope>
    <source>
        <strain evidence="2">Marx 270</strain>
    </source>
</reference>
<dbReference type="AlphaFoldDB" id="A0A0C3PYD7"/>
<dbReference type="InterPro" id="IPR040521">
    <property type="entry name" value="KDZ"/>
</dbReference>
<proteinExistence type="predicted"/>
<dbReference type="STRING" id="870435.A0A0C3PYD7"/>
<sequence length="231" mass="25639">QSLSPDSCALILIHRCPACFAGCTFGWPLDKGGDIPVATDGSCPQFYEPTYFIPKAEVDEVGCQIECTCKQPPRQQHITVPDKAIDQCKALYEAANDNKKKAAIDCFDDTGIMALICCHDIPLFFANIDTPDEQQKHSYDILNDDTISHLHFATTAMHACGHEWACQLVFNPHLISGLGLSDGEGMESLWSCFIKLIGIEQALLCQQQIWLIDHHVTAIGLEMQSDLEDWI</sequence>
<evidence type="ECO:0000313" key="1">
    <source>
        <dbReference type="EMBL" id="KIO14641.1"/>
    </source>
</evidence>
<keyword evidence="2" id="KW-1185">Reference proteome</keyword>
<dbReference type="InParanoid" id="A0A0C3PYD7"/>
<evidence type="ECO:0000313" key="2">
    <source>
        <dbReference type="Proteomes" id="UP000054217"/>
    </source>
</evidence>
<feature type="non-terminal residue" evidence="1">
    <location>
        <position position="1"/>
    </location>
</feature>
<dbReference type="OrthoDB" id="3253684at2759"/>
<dbReference type="HOGENOM" id="CLU_004552_1_0_1"/>
<gene>
    <name evidence="1" type="ORF">M404DRAFT_118351</name>
</gene>
<protein>
    <submittedName>
        <fullName evidence="1">Uncharacterized protein</fullName>
    </submittedName>
</protein>
<dbReference type="PANTHER" id="PTHR33096">
    <property type="entry name" value="CXC2 DOMAIN-CONTAINING PROTEIN"/>
    <property type="match status" value="1"/>
</dbReference>